<feature type="region of interest" description="Disordered" evidence="1">
    <location>
        <begin position="1"/>
        <end position="65"/>
    </location>
</feature>
<evidence type="ECO:0000313" key="2">
    <source>
        <dbReference type="EMBL" id="ENN80054.1"/>
    </source>
</evidence>
<sequence length="126" mass="13944">MLKYKPNTKLKQKMNTNLEFRTTIENRSRQSTLSSESNKASTSSVPPLSSSPSTSSTADSDKNDGMDLYEEAAAILGLTCSETDNCRCLECQCHYFDFEEEIDFPTAGNEYGQLLSVDQTSSCSIQ</sequence>
<dbReference type="InterPro" id="IPR032061">
    <property type="entry name" value="DUF4802"/>
</dbReference>
<accession>N6TI27</accession>
<feature type="compositionally biased region" description="Low complexity" evidence="1">
    <location>
        <begin position="41"/>
        <end position="57"/>
    </location>
</feature>
<dbReference type="OMA" id="ECQCHYF"/>
<evidence type="ECO:0000256" key="1">
    <source>
        <dbReference type="SAM" id="MobiDB-lite"/>
    </source>
</evidence>
<dbReference type="AlphaFoldDB" id="N6TI27"/>
<feature type="non-terminal residue" evidence="2">
    <location>
        <position position="1"/>
    </location>
</feature>
<organism evidence="2">
    <name type="scientific">Dendroctonus ponderosae</name>
    <name type="common">Mountain pine beetle</name>
    <dbReference type="NCBI Taxonomy" id="77166"/>
    <lineage>
        <taxon>Eukaryota</taxon>
        <taxon>Metazoa</taxon>
        <taxon>Ecdysozoa</taxon>
        <taxon>Arthropoda</taxon>
        <taxon>Hexapoda</taxon>
        <taxon>Insecta</taxon>
        <taxon>Pterygota</taxon>
        <taxon>Neoptera</taxon>
        <taxon>Endopterygota</taxon>
        <taxon>Coleoptera</taxon>
        <taxon>Polyphaga</taxon>
        <taxon>Cucujiformia</taxon>
        <taxon>Curculionidae</taxon>
        <taxon>Scolytinae</taxon>
        <taxon>Dendroctonus</taxon>
    </lineage>
</organism>
<dbReference type="HOGENOM" id="CLU_131148_0_0_1"/>
<dbReference type="EMBL" id="KB740605">
    <property type="protein sequence ID" value="ENN80054.1"/>
    <property type="molecule type" value="Genomic_DNA"/>
</dbReference>
<feature type="compositionally biased region" description="Polar residues" evidence="1">
    <location>
        <begin position="29"/>
        <end position="40"/>
    </location>
</feature>
<dbReference type="OrthoDB" id="6781345at2759"/>
<name>N6TI27_DENPD</name>
<proteinExistence type="predicted"/>
<gene>
    <name evidence="2" type="ORF">YQE_03530</name>
</gene>
<feature type="compositionally biased region" description="Basic residues" evidence="1">
    <location>
        <begin position="1"/>
        <end position="12"/>
    </location>
</feature>
<protein>
    <submittedName>
        <fullName evidence="2">Uncharacterized protein</fullName>
    </submittedName>
</protein>
<reference evidence="2" key="1">
    <citation type="journal article" date="2013" name="Genome Biol.">
        <title>Draft genome of the mountain pine beetle, Dendroctonus ponderosae Hopkins, a major forest pest.</title>
        <authorList>
            <person name="Keeling C.I."/>
            <person name="Yuen M.M."/>
            <person name="Liao N.Y."/>
            <person name="Docking T.R."/>
            <person name="Chan S.K."/>
            <person name="Taylor G.A."/>
            <person name="Palmquist D.L."/>
            <person name="Jackman S.D."/>
            <person name="Nguyen A."/>
            <person name="Li M."/>
            <person name="Henderson H."/>
            <person name="Janes J.K."/>
            <person name="Zhao Y."/>
            <person name="Pandoh P."/>
            <person name="Moore R."/>
            <person name="Sperling F.A."/>
            <person name="Huber D.P."/>
            <person name="Birol I."/>
            <person name="Jones S.J."/>
            <person name="Bohlmann J."/>
        </authorList>
    </citation>
    <scope>NUCLEOTIDE SEQUENCE</scope>
</reference>
<dbReference type="Pfam" id="PF16060">
    <property type="entry name" value="DUF4802"/>
    <property type="match status" value="1"/>
</dbReference>